<keyword evidence="1" id="KW-1133">Transmembrane helix</keyword>
<feature type="transmembrane region" description="Helical" evidence="1">
    <location>
        <begin position="73"/>
        <end position="92"/>
    </location>
</feature>
<dbReference type="RefSeq" id="WP_282023130.1">
    <property type="nucleotide sequence ID" value="NZ_CAMXCH010000001.1"/>
</dbReference>
<organism evidence="2 3">
    <name type="scientific">Commensalibacter papalotli</name>
    <name type="common">ex Botero et al. 2024</name>
    <dbReference type="NCBI Taxonomy" id="2972766"/>
    <lineage>
        <taxon>Bacteria</taxon>
        <taxon>Pseudomonadati</taxon>
        <taxon>Pseudomonadota</taxon>
        <taxon>Alphaproteobacteria</taxon>
        <taxon>Acetobacterales</taxon>
        <taxon>Acetobacteraceae</taxon>
    </lineage>
</organism>
<evidence type="ECO:0000256" key="1">
    <source>
        <dbReference type="SAM" id="Phobius"/>
    </source>
</evidence>
<name>A0ABM9HJ00_9PROT</name>
<dbReference type="EMBL" id="CAMXCH010000001">
    <property type="protein sequence ID" value="CAI3926111.1"/>
    <property type="molecule type" value="Genomic_DNA"/>
</dbReference>
<accession>A0ABM9HJ00</accession>
<feature type="transmembrane region" description="Helical" evidence="1">
    <location>
        <begin position="409"/>
        <end position="426"/>
    </location>
</feature>
<gene>
    <name evidence="2" type="ORF">R83534S58_LOCUS238</name>
</gene>
<evidence type="ECO:0000313" key="3">
    <source>
        <dbReference type="Proteomes" id="UP001154272"/>
    </source>
</evidence>
<feature type="transmembrane region" description="Helical" evidence="1">
    <location>
        <begin position="511"/>
        <end position="533"/>
    </location>
</feature>
<feature type="transmembrane region" description="Helical" evidence="1">
    <location>
        <begin position="386"/>
        <end position="403"/>
    </location>
</feature>
<proteinExistence type="predicted"/>
<protein>
    <submittedName>
        <fullName evidence="2">Uncharacterized membrane protein YccC (YccC)</fullName>
    </submittedName>
</protein>
<comment type="caution">
    <text evidence="2">The sequence shown here is derived from an EMBL/GenBank/DDBJ whole genome shotgun (WGS) entry which is preliminary data.</text>
</comment>
<dbReference type="Proteomes" id="UP001154272">
    <property type="component" value="Unassembled WGS sequence"/>
</dbReference>
<keyword evidence="1" id="KW-0812">Transmembrane</keyword>
<keyword evidence="3" id="KW-1185">Reference proteome</keyword>
<feature type="transmembrane region" description="Helical" evidence="1">
    <location>
        <begin position="48"/>
        <end position="64"/>
    </location>
</feature>
<dbReference type="Pfam" id="PF04632">
    <property type="entry name" value="FUSC"/>
    <property type="match status" value="1"/>
</dbReference>
<sequence length="704" mass="80494">MKLFLPVINLKKWQWLYAPSKPALGFACRTGVTSIVALYIALWMEMSSPFWAPLTVWMVSLLTPEESNAKSRWHLFGTILGTIAAVTSVVIFPQQASLFMITLAFWVSLCCFLATLLNNYRVHGMRVSAFTYALIAIDAIPNPNQAFDIAMARASYIILAIILQKTATSICVGGQRTIQIQWLQDNLDQAISKTCFVLSSFFKGNISILEDNKNIFSIFYKLNQQSEFTDMAIAPHSHLGAHGRMILAIANNILFKTFCLQKLAPTRNTNNTIQDLPKKAAIFFTELPDLIKSNTNVNDTLKRIKEVRNNIYKQLLKTAEFLLNLQDKTISKEELLFAELSIVYDSLSHLEYMFIQLNNHTKSKKATYYNYRINTYRNLRKSLSNGLRVFISIILASIIWQVTAWSNGMLFVMYVAIICAITSIADRPAKAAKHYLNGAVYAILSTFLINFILIPPVSNFEILTIIVLPFMFIAGLASCNPAIALTGIAYNFLFSVLISYNNQSRINEITYFNLCLALICAIIFTWLMCRLIFPINDTKEYCFTCKQMILNLSNLPNKYILPSTQKWIDQQISNLVYLIDDTKNLPKENQNIYFYGAQSIILTGVQIIQIRIFLQQEKNLPVELKNILNSLLYQIHILPKLLNTQSIDKDYQRFKEFLVKDENAYLKQTLLPILSSICIIKSQLNSYKKFIKLFSLSQKKYFKL</sequence>
<feature type="transmembrane region" description="Helical" evidence="1">
    <location>
        <begin position="462"/>
        <end position="490"/>
    </location>
</feature>
<feature type="transmembrane region" description="Helical" evidence="1">
    <location>
        <begin position="98"/>
        <end position="117"/>
    </location>
</feature>
<reference evidence="2" key="1">
    <citation type="submission" date="2022-10" db="EMBL/GenBank/DDBJ databases">
        <authorList>
            <person name="Botero Cardona J."/>
        </authorList>
    </citation>
    <scope>NUCLEOTIDE SEQUENCE</scope>
    <source>
        <strain evidence="2">R-83534</strain>
    </source>
</reference>
<feature type="transmembrane region" description="Helical" evidence="1">
    <location>
        <begin position="438"/>
        <end position="456"/>
    </location>
</feature>
<keyword evidence="1" id="KW-0472">Membrane</keyword>
<evidence type="ECO:0000313" key="2">
    <source>
        <dbReference type="EMBL" id="CAI3926111.1"/>
    </source>
</evidence>
<dbReference type="InterPro" id="IPR006726">
    <property type="entry name" value="PHBA_efflux_AaeB/fusaric-R"/>
</dbReference>